<keyword evidence="9" id="KW-1185">Reference proteome</keyword>
<accession>A0A2K5PWY4</accession>
<feature type="compositionally biased region" description="Low complexity" evidence="3">
    <location>
        <begin position="624"/>
        <end position="642"/>
    </location>
</feature>
<dbReference type="SMART" id="SM00369">
    <property type="entry name" value="LRR_TYP"/>
    <property type="match status" value="4"/>
</dbReference>
<feature type="domain" description="Leucine-rich repeat-containing protein 37 N-terminal" evidence="7">
    <location>
        <begin position="642"/>
        <end position="692"/>
    </location>
</feature>
<dbReference type="STRING" id="9516.ENSCCAP00000008149"/>
<feature type="compositionally biased region" description="Low complexity" evidence="3">
    <location>
        <begin position="746"/>
        <end position="757"/>
    </location>
</feature>
<reference evidence="8" key="1">
    <citation type="submission" date="2025-08" db="UniProtKB">
        <authorList>
            <consortium name="Ensembl"/>
        </authorList>
    </citation>
    <scope>IDENTIFICATION</scope>
</reference>
<dbReference type="PROSITE" id="PS51450">
    <property type="entry name" value="LRR"/>
    <property type="match status" value="1"/>
</dbReference>
<feature type="region of interest" description="Disordered" evidence="3">
    <location>
        <begin position="1666"/>
        <end position="1697"/>
    </location>
</feature>
<dbReference type="InterPro" id="IPR032675">
    <property type="entry name" value="LRR_dom_sf"/>
</dbReference>
<feature type="domain" description="Leucine-rich repeat-containing protein 37 N-terminal" evidence="7">
    <location>
        <begin position="349"/>
        <end position="430"/>
    </location>
</feature>
<sequence length="1697" mass="187682">MVPAQCAAPVLIMSRLRLWAPWPLLTWQLLWLLVQESQPLERVKDPLQLTSNPLGPTEPWSSGSSDLPWESLHALTPSADAGGFDYLGSSASSKRSAPPQESTENLVPFLDTDSDGELPPGPEHFSSAHPDLNDKLTRQERLPQVDPMNQKKDLAQHWSFAKAVGIPHRFVSKPQHQKQTLQDEYLDSSMDMLYPGSLPPDLQVNSDDPPGPREQVGLSQFHLEPETQNPETLEEIQSSSHQQEAPARLPQLPEEVEPSSTQQEPPIHPLEEVESSATQREAPTEPPGPPMEPELSLSEQEQPAQPSESSGELEPSQTQEETPAQPPEEMEPSAIQEETPTEPPGPPMEPELSPSEQEQPAQPSEFSGELESSPAQQETPAQPPEHHEITVLPAGHHQAQHSDLPSVTVKPPDVQLTIATEPTAEMETSPIHQEATAQLSGPIRDVELSATQRGGPPLLPESLEEVGPLPIQQETSVQSPEPIKDENPSPTQEEAAAEHPQTPVEVESPLIQHKSPALTPQLPNEVVAQPPDHDQVQPPTLHIPTPGQDQAQHSMSSSVTVQPLDLGLTLTPEPSIEVEHSTPVKKTIVPSKHPKVTLPHPDRVQTQHSNLTQATVQPSDLGLTITPESTTEVEPSTALTTTAPPPKHPEVTLPPSPKSQAQHSNLTQLTVQPSDLGLTITPESTTEVGPSTALTTTAPPPKHPEVTLPPSDKGQTQHSNLTSVVVQSLDLEFTITTEPTTEVKLSPTTEETSTQPPDLGLAITPEPTTETGHSTSLEKTTAPRSDEIQTRHQNLTEVTGPPTELEPTQDSLVQPETYAQNKALTAPEEQASASTNMCDLCTCRDETLSCIDLSPKQKLRHVPVPEPNTYNGTFTILNFQGNYISYIDGKVWKAFRWTEKLILSENYLTELHKDSFEGLLSLQYLDLSCNKIQSIERHTFESLPFLQSINLGCNLLTELSFGTFQAWHGMQFLHNLILNRNPLTIVEDPYLFKLPALKYLDMGTTRITLTTVKNILMMTLELEKLILPSHMACCLCQFKNSIEVVCKTVKLHCNSACLTNTTHCLEEASIGNPEGAFMKVLQARKKHTSTELTIEPETSSESNGINLLGFGSEQLDINDESDVISALNYILPYFSAGNLEDVEAMLLPFIKLLAKIQSVGKSLQRANRVLMDPRSFQKRHFKEGGKQSIRRGQSTQAFVENTAKGKRLGSAAPRELEQPHVVQRPEKLVGNTIYTKPLFTQEHKTAVSSLLKPFSMGGPSAFTPGKAQREVRNLEKDLTYAIFILENAKARVKNMKAAKPTTNSRKKYHFHKTSSHVVHRTPKAKKSRKFRKKSSLNRLMLAKKPLFSAAKSLINSPSEGAFLSLGDNIQQNSFLEVFAPSERFIENTTAGNAFDEKIFMGNTAMPEGTISENTTYKNPPEADSAGTAFNLEPTVKQTNGAQWEYNDLGTDLFPKPKNFNYPLLSSLGDQFEIQLNQQLRSLIPDNNVRRLISHVLRTLKMDCSETQVQLACAKLLSGTGLLMKLLSEQQEEKVSKAEWDTDQWKTENYINESTEAQSEQKQQESSELTKVVPGYGYSKFILAISVSVTVTMFILIFCVIAVRTIINSVLAYWKSEIISWGISRYLPHRTYSSKSATQGGFFLRWPLWLKDMYRPLRATRVKNMTGKLHDKESSSEDEINRDTGGSTAEGEESEALL</sequence>
<dbReference type="PANTHER" id="PTHR23045:SF9">
    <property type="entry name" value="LEUCINE RICH REPEAT CONTAINING 37A-RELATED"/>
    <property type="match status" value="1"/>
</dbReference>
<keyword evidence="1" id="KW-0433">Leucine-rich repeat</keyword>
<evidence type="ECO:0000259" key="7">
    <source>
        <dbReference type="Pfam" id="PF15779"/>
    </source>
</evidence>
<dbReference type="InterPro" id="IPR003591">
    <property type="entry name" value="Leu-rich_rpt_typical-subtyp"/>
</dbReference>
<keyword evidence="5" id="KW-0732">Signal</keyword>
<feature type="signal peptide" evidence="5">
    <location>
        <begin position="1"/>
        <end position="39"/>
    </location>
</feature>
<feature type="region of interest" description="Disordered" evidence="3">
    <location>
        <begin position="86"/>
        <end position="133"/>
    </location>
</feature>
<dbReference type="Proteomes" id="UP000233040">
    <property type="component" value="Unassembled WGS sequence"/>
</dbReference>
<feature type="region of interest" description="Disordered" evidence="3">
    <location>
        <begin position="573"/>
        <end position="717"/>
    </location>
</feature>
<evidence type="ECO:0000256" key="5">
    <source>
        <dbReference type="SAM" id="SignalP"/>
    </source>
</evidence>
<feature type="compositionally biased region" description="Polar residues" evidence="3">
    <location>
        <begin position="89"/>
        <end position="105"/>
    </location>
</feature>
<feature type="region of interest" description="Disordered" evidence="3">
    <location>
        <begin position="47"/>
        <end position="66"/>
    </location>
</feature>
<name>A0A2K5PWY4_CEBIM</name>
<evidence type="ECO:0000313" key="9">
    <source>
        <dbReference type="Proteomes" id="UP000233040"/>
    </source>
</evidence>
<feature type="domain" description="Leucine-rich repeat-containing protein 37 N-terminal" evidence="7">
    <location>
        <begin position="589"/>
        <end position="637"/>
    </location>
</feature>
<evidence type="ECO:0000313" key="8">
    <source>
        <dbReference type="Ensembl" id="ENSCCAP00000008149.1"/>
    </source>
</evidence>
<dbReference type="Pfam" id="PF14914">
    <property type="entry name" value="LRRC37AB_C"/>
    <property type="match status" value="1"/>
</dbReference>
<proteinExistence type="predicted"/>
<feature type="domain" description="Leucine-rich repeat-containing protein 37 N-terminal" evidence="7">
    <location>
        <begin position="697"/>
        <end position="747"/>
    </location>
</feature>
<evidence type="ECO:0000256" key="4">
    <source>
        <dbReference type="SAM" id="Phobius"/>
    </source>
</evidence>
<evidence type="ECO:0000256" key="2">
    <source>
        <dbReference type="ARBA" id="ARBA00022737"/>
    </source>
</evidence>
<feature type="compositionally biased region" description="Low complexity" evidence="3">
    <location>
        <begin position="314"/>
        <end position="323"/>
    </location>
</feature>
<evidence type="ECO:0000256" key="1">
    <source>
        <dbReference type="ARBA" id="ARBA00022614"/>
    </source>
</evidence>
<dbReference type="InterPro" id="IPR015753">
    <property type="entry name" value="LRRC37"/>
</dbReference>
<feature type="compositionally biased region" description="Polar residues" evidence="3">
    <location>
        <begin position="606"/>
        <end position="618"/>
    </location>
</feature>
<feature type="compositionally biased region" description="Low complexity" evidence="3">
    <location>
        <begin position="350"/>
        <end position="367"/>
    </location>
</feature>
<protein>
    <recommendedName>
        <fullName evidence="10">LRRC37A/B like protein 1 C-terminal domain-containing protein</fullName>
    </recommendedName>
</protein>
<dbReference type="Pfam" id="PF15779">
    <property type="entry name" value="LRRC37"/>
    <property type="match status" value="5"/>
</dbReference>
<feature type="region of interest" description="Disordered" evidence="3">
    <location>
        <begin position="742"/>
        <end position="788"/>
    </location>
</feature>
<feature type="compositionally biased region" description="Polar residues" evidence="3">
    <location>
        <begin position="547"/>
        <end position="559"/>
    </location>
</feature>
<feature type="transmembrane region" description="Helical" evidence="4">
    <location>
        <begin position="1580"/>
        <end position="1606"/>
    </location>
</feature>
<feature type="region of interest" description="Disordered" evidence="3">
    <location>
        <begin position="190"/>
        <end position="559"/>
    </location>
</feature>
<feature type="compositionally biased region" description="Low complexity" evidence="3">
    <location>
        <begin position="293"/>
        <end position="303"/>
    </location>
</feature>
<dbReference type="InterPro" id="IPR032754">
    <property type="entry name" value="LRRC37_N"/>
</dbReference>
<keyword evidence="4" id="KW-0812">Transmembrane</keyword>
<dbReference type="InterPro" id="IPR029423">
    <property type="entry name" value="LRRC37AB_C"/>
</dbReference>
<keyword evidence="2" id="KW-0677">Repeat</keyword>
<feature type="domain" description="LRRC37A/B like protein 1 C-terminal" evidence="6">
    <location>
        <begin position="1468"/>
        <end position="1603"/>
    </location>
</feature>
<evidence type="ECO:0000256" key="3">
    <source>
        <dbReference type="SAM" id="MobiDB-lite"/>
    </source>
</evidence>
<reference evidence="8" key="2">
    <citation type="submission" date="2025-09" db="UniProtKB">
        <authorList>
            <consortium name="Ensembl"/>
        </authorList>
    </citation>
    <scope>IDENTIFICATION</scope>
</reference>
<evidence type="ECO:0000259" key="6">
    <source>
        <dbReference type="Pfam" id="PF14914"/>
    </source>
</evidence>
<feature type="compositionally biased region" description="Basic and acidic residues" evidence="3">
    <location>
        <begin position="1667"/>
        <end position="1681"/>
    </location>
</feature>
<dbReference type="Pfam" id="PF13855">
    <property type="entry name" value="LRR_8"/>
    <property type="match status" value="1"/>
</dbReference>
<dbReference type="SUPFAM" id="SSF52058">
    <property type="entry name" value="L domain-like"/>
    <property type="match status" value="1"/>
</dbReference>
<feature type="domain" description="Leucine-rich repeat-containing protein 37 N-terminal" evidence="7">
    <location>
        <begin position="505"/>
        <end position="582"/>
    </location>
</feature>
<dbReference type="Gene3D" id="3.80.10.10">
    <property type="entry name" value="Ribonuclease Inhibitor"/>
    <property type="match status" value="1"/>
</dbReference>
<feature type="compositionally biased region" description="Polar residues" evidence="3">
    <location>
        <begin position="48"/>
        <end position="65"/>
    </location>
</feature>
<keyword evidence="4" id="KW-1133">Transmembrane helix</keyword>
<feature type="chain" id="PRO_5014320840" description="LRRC37A/B like protein 1 C-terminal domain-containing protein" evidence="5">
    <location>
        <begin position="40"/>
        <end position="1697"/>
    </location>
</feature>
<dbReference type="PANTHER" id="PTHR23045">
    <property type="entry name" value="LEUCINE-RICH REPEAT-CONTAINING PROTEIN 37A"/>
    <property type="match status" value="1"/>
</dbReference>
<feature type="compositionally biased region" description="Polar residues" evidence="3">
    <location>
        <begin position="658"/>
        <end position="673"/>
    </location>
</feature>
<feature type="compositionally biased region" description="Polar residues" evidence="3">
    <location>
        <begin position="766"/>
        <end position="783"/>
    </location>
</feature>
<dbReference type="GeneTree" id="ENSGT00530000063282"/>
<evidence type="ECO:0008006" key="10">
    <source>
        <dbReference type="Google" id="ProtNLM"/>
    </source>
</evidence>
<organism evidence="8 9">
    <name type="scientific">Cebus imitator</name>
    <name type="common">Panamanian white-faced capuchin</name>
    <name type="synonym">Cebus capucinus imitator</name>
    <dbReference type="NCBI Taxonomy" id="2715852"/>
    <lineage>
        <taxon>Eukaryota</taxon>
        <taxon>Metazoa</taxon>
        <taxon>Chordata</taxon>
        <taxon>Craniata</taxon>
        <taxon>Vertebrata</taxon>
        <taxon>Euteleostomi</taxon>
        <taxon>Mammalia</taxon>
        <taxon>Eutheria</taxon>
        <taxon>Euarchontoglires</taxon>
        <taxon>Primates</taxon>
        <taxon>Haplorrhini</taxon>
        <taxon>Platyrrhini</taxon>
        <taxon>Cebidae</taxon>
        <taxon>Cebinae</taxon>
        <taxon>Cebus</taxon>
    </lineage>
</organism>
<feature type="compositionally biased region" description="Polar residues" evidence="3">
    <location>
        <begin position="226"/>
        <end position="243"/>
    </location>
</feature>
<keyword evidence="4" id="KW-0472">Membrane</keyword>
<dbReference type="InterPro" id="IPR001611">
    <property type="entry name" value="Leu-rich_rpt"/>
</dbReference>
<dbReference type="Ensembl" id="ENSCCAT00000025525.1">
    <property type="protein sequence ID" value="ENSCCAP00000008149.1"/>
    <property type="gene ID" value="ENSCCAG00000021676.1"/>
</dbReference>